<dbReference type="EMBL" id="ACIJ02000021">
    <property type="protein sequence ID" value="EEX71410.1"/>
    <property type="molecule type" value="Genomic_DNA"/>
</dbReference>
<keyword evidence="1" id="KW-1133">Transmembrane helix</keyword>
<dbReference type="Proteomes" id="UP000003460">
    <property type="component" value="Unassembled WGS sequence"/>
</dbReference>
<accession>C9LHQ6</accession>
<reference evidence="2" key="1">
    <citation type="submission" date="2009-09" db="EMBL/GenBank/DDBJ databases">
        <authorList>
            <person name="Weinstock G."/>
            <person name="Sodergren E."/>
            <person name="Clifton S."/>
            <person name="Fulton L."/>
            <person name="Fulton B."/>
            <person name="Courtney L."/>
            <person name="Fronick C."/>
            <person name="Harrison M."/>
            <person name="Strong C."/>
            <person name="Farmer C."/>
            <person name="Delahaunty K."/>
            <person name="Markovic C."/>
            <person name="Hall O."/>
            <person name="Minx P."/>
            <person name="Tomlinson C."/>
            <person name="Mitreva M."/>
            <person name="Nelson J."/>
            <person name="Hou S."/>
            <person name="Wollam A."/>
            <person name="Pepin K.H."/>
            <person name="Johnson M."/>
            <person name="Bhonagiri V."/>
            <person name="Nash W.E."/>
            <person name="Warren W."/>
            <person name="Chinwalla A."/>
            <person name="Mardis E.R."/>
            <person name="Wilson R.K."/>
        </authorList>
    </citation>
    <scope>NUCLEOTIDE SEQUENCE [LARGE SCALE GENOMIC DNA]</scope>
    <source>
        <strain evidence="2">ATCC 51259</strain>
    </source>
</reference>
<proteinExistence type="predicted"/>
<keyword evidence="1" id="KW-0472">Membrane</keyword>
<name>C9LHQ6_9BACT</name>
<keyword evidence="3" id="KW-1185">Reference proteome</keyword>
<dbReference type="HOGENOM" id="CLU_3083333_0_0_10"/>
<keyword evidence="1" id="KW-0812">Transmembrane</keyword>
<evidence type="ECO:0000313" key="2">
    <source>
        <dbReference type="EMBL" id="EEX71410.1"/>
    </source>
</evidence>
<feature type="transmembrane region" description="Helical" evidence="1">
    <location>
        <begin position="20"/>
        <end position="39"/>
    </location>
</feature>
<gene>
    <name evidence="2" type="ORF">GCWU000325_01722</name>
</gene>
<protein>
    <submittedName>
        <fullName evidence="2">Uncharacterized protein</fullName>
    </submittedName>
</protein>
<evidence type="ECO:0000256" key="1">
    <source>
        <dbReference type="SAM" id="Phobius"/>
    </source>
</evidence>
<comment type="caution">
    <text evidence="2">The sequence shown here is derived from an EMBL/GenBank/DDBJ whole genome shotgun (WGS) entry which is preliminary data.</text>
</comment>
<sequence>MLEKLTTKATHFVSKQIGKFVQVAQVALLYVPMDVLLFIEKRRIDLWKTIAM</sequence>
<dbReference type="STRING" id="626522.GCWU000325_01722"/>
<organism evidence="2 3">
    <name type="scientific">Alloprevotella tannerae ATCC 51259</name>
    <dbReference type="NCBI Taxonomy" id="626522"/>
    <lineage>
        <taxon>Bacteria</taxon>
        <taxon>Pseudomonadati</taxon>
        <taxon>Bacteroidota</taxon>
        <taxon>Bacteroidia</taxon>
        <taxon>Bacteroidales</taxon>
        <taxon>Prevotellaceae</taxon>
        <taxon>Alloprevotella</taxon>
    </lineage>
</organism>
<evidence type="ECO:0000313" key="3">
    <source>
        <dbReference type="Proteomes" id="UP000003460"/>
    </source>
</evidence>
<dbReference type="AlphaFoldDB" id="C9LHQ6"/>